<sequence length="367" mass="42434">MDFVDQVKILSKRVDTLKNQIQTEEATKTSFIMPFFQLLGYDVFNPLEFVPEYTADVGIKKGEKVDYAILNDGEPVILVEAKWCGESLDKHGGQLFRYFGTTKAKFGILTNGFEYRFFTDLDEQNKMDQKPFFVFDITQIKEQDITELKKFHKASFDIDAVFSAAEDLKYSNQVKQLLKKQLEEPDDEFINYVLSEVYCGRKTQNIIDKFKPVIKKSLNQFVNDLMNDRITAALNKSNTVENTVNEDISTNTELEPSNIITEDSSKIITTQEELDGFAIIKAILYKTIPVNKIYYRDTVSYFGILYDNKNYKWICRLKVEKAIKYIILPDGTNNGKKYPLATINSIFDYADEIIESAKRFVEDEIID</sequence>
<accession>R6ICT3</accession>
<evidence type="ECO:0000313" key="4">
    <source>
        <dbReference type="EMBL" id="MTU02998.1"/>
    </source>
</evidence>
<comment type="caution">
    <text evidence="2">The sequence shown here is derived from an EMBL/GenBank/DDBJ whole genome shotgun (WGS) entry which is preliminary data.</text>
</comment>
<reference evidence="2" key="1">
    <citation type="submission" date="2012-11" db="EMBL/GenBank/DDBJ databases">
        <title>Dependencies among metagenomic species, viruses, plasmids and units of genetic variation.</title>
        <authorList>
            <person name="Nielsen H.B."/>
            <person name="Almeida M."/>
            <person name="Juncker A.S."/>
            <person name="Rasmussen S."/>
            <person name="Li J."/>
            <person name="Sunagawa S."/>
            <person name="Plichta D."/>
            <person name="Gautier L."/>
            <person name="Le Chatelier E."/>
            <person name="Peletier E."/>
            <person name="Bonde I."/>
            <person name="Nielsen T."/>
            <person name="Manichanh C."/>
            <person name="Arumugam M."/>
            <person name="Batto J."/>
            <person name="Santos M.B.Q.D."/>
            <person name="Blom N."/>
            <person name="Borruel N."/>
            <person name="Burgdorf K.S."/>
            <person name="Boumezbeur F."/>
            <person name="Casellas F."/>
            <person name="Dore J."/>
            <person name="Guarner F."/>
            <person name="Hansen T."/>
            <person name="Hildebrand F."/>
            <person name="Kaas R.S."/>
            <person name="Kennedy S."/>
            <person name="Kristiansen K."/>
            <person name="Kultima J.R."/>
            <person name="Leonard P."/>
            <person name="Levenez F."/>
            <person name="Lund O."/>
            <person name="Moumen B."/>
            <person name="Le Paslier D."/>
            <person name="Pons N."/>
            <person name="Pedersen O."/>
            <person name="Prifti E."/>
            <person name="Qin J."/>
            <person name="Raes J."/>
            <person name="Tap J."/>
            <person name="Tims S."/>
            <person name="Ussery D.W."/>
            <person name="Yamada T."/>
            <person name="MetaHit consortium"/>
            <person name="Renault P."/>
            <person name="Sicheritz-Ponten T."/>
            <person name="Bork P."/>
            <person name="Wang J."/>
            <person name="Brunak S."/>
            <person name="Ehrlich S.D."/>
        </authorList>
    </citation>
    <scope>NUCLEOTIDE SEQUENCE [LARGE SCALE GENOMIC DNA]</scope>
</reference>
<gene>
    <name evidence="2" type="ORF">BN533_02018</name>
    <name evidence="3" type="ORF">GMD11_01115</name>
    <name evidence="4" type="ORF">GMD18_01110</name>
</gene>
<keyword evidence="5" id="KW-1185">Reference proteome</keyword>
<evidence type="ECO:0000313" key="6">
    <source>
        <dbReference type="Proteomes" id="UP000484547"/>
    </source>
</evidence>
<reference evidence="5 6" key="2">
    <citation type="journal article" date="2019" name="Nat. Med.">
        <title>A library of human gut bacterial isolates paired with longitudinal multiomics data enables mechanistic microbiome research.</title>
        <authorList>
            <person name="Poyet M."/>
            <person name="Groussin M."/>
            <person name="Gibbons S.M."/>
            <person name="Avila-Pacheco J."/>
            <person name="Jiang X."/>
            <person name="Kearney S.M."/>
            <person name="Perrotta A.R."/>
            <person name="Berdy B."/>
            <person name="Zhao S."/>
            <person name="Lieberman T.D."/>
            <person name="Swanson P.K."/>
            <person name="Smith M."/>
            <person name="Roesemann S."/>
            <person name="Alexander J.E."/>
            <person name="Rich S.A."/>
            <person name="Livny J."/>
            <person name="Vlamakis H."/>
            <person name="Clish C."/>
            <person name="Bullock K."/>
            <person name="Deik A."/>
            <person name="Scott J."/>
            <person name="Pierce K.A."/>
            <person name="Xavier R.J."/>
            <person name="Alm E.J."/>
        </authorList>
    </citation>
    <scope>NUCLEOTIDE SEQUENCE [LARGE SCALE GENOMIC DNA]</scope>
    <source>
        <strain evidence="3 6">BIOML-A13</strain>
        <strain evidence="4 5">BIOML-A3</strain>
    </source>
</reference>
<dbReference type="OrthoDB" id="9148007at2"/>
<evidence type="ECO:0000313" key="2">
    <source>
        <dbReference type="EMBL" id="CDB47005.1"/>
    </source>
</evidence>
<dbReference type="GO" id="GO:0003677">
    <property type="term" value="F:DNA binding"/>
    <property type="evidence" value="ECO:0007669"/>
    <property type="project" value="UniProtKB-KW"/>
</dbReference>
<name>R6ICT3_9FIRM</name>
<dbReference type="AlphaFoldDB" id="R6ICT3"/>
<feature type="domain" description="Restriction endonuclease type I HsdR N-terminal" evidence="1">
    <location>
        <begin position="62"/>
        <end position="126"/>
    </location>
</feature>
<evidence type="ECO:0000313" key="5">
    <source>
        <dbReference type="Proteomes" id="UP000443070"/>
    </source>
</evidence>
<dbReference type="GO" id="GO:0005524">
    <property type="term" value="F:ATP binding"/>
    <property type="evidence" value="ECO:0007669"/>
    <property type="project" value="UniProtKB-KW"/>
</dbReference>
<dbReference type="Pfam" id="PF04313">
    <property type="entry name" value="HSDR_N"/>
    <property type="match status" value="1"/>
</dbReference>
<dbReference type="InterPro" id="IPR017035">
    <property type="entry name" value="UCP035009_HsdR_All3000-type"/>
</dbReference>
<evidence type="ECO:0000259" key="1">
    <source>
        <dbReference type="Pfam" id="PF04313"/>
    </source>
</evidence>
<keyword evidence="2" id="KW-0540">Nuclease</keyword>
<dbReference type="InterPro" id="IPR007409">
    <property type="entry name" value="Restrct_endonuc_type1_HsdR_N"/>
</dbReference>
<dbReference type="RefSeq" id="WP_021718918.1">
    <property type="nucleotide sequence ID" value="NZ_CAUERG010000001.1"/>
</dbReference>
<proteinExistence type="predicted"/>
<dbReference type="EMBL" id="CBDS010000102">
    <property type="protein sequence ID" value="CDB47005.1"/>
    <property type="molecule type" value="Genomic_DNA"/>
</dbReference>
<dbReference type="GO" id="GO:0009035">
    <property type="term" value="F:type I site-specific deoxyribonuclease activity"/>
    <property type="evidence" value="ECO:0007669"/>
    <property type="project" value="UniProtKB-EC"/>
</dbReference>
<protein>
    <submittedName>
        <fullName evidence="2 3">Endonuclease</fullName>
    </submittedName>
</protein>
<accession>A0A6I3RTH1</accession>
<keyword evidence="2" id="KW-0255">Endonuclease</keyword>
<dbReference type="Proteomes" id="UP000443070">
    <property type="component" value="Unassembled WGS sequence"/>
</dbReference>
<evidence type="ECO:0000313" key="3">
    <source>
        <dbReference type="EMBL" id="MTT74867.1"/>
    </source>
</evidence>
<dbReference type="HOGENOM" id="CLU_045501_0_0_9"/>
<dbReference type="Proteomes" id="UP000484547">
    <property type="component" value="Unassembled WGS sequence"/>
</dbReference>
<keyword evidence="2" id="KW-0378">Hydrolase</keyword>
<dbReference type="EMBL" id="WNBM01000001">
    <property type="protein sequence ID" value="MTT74867.1"/>
    <property type="molecule type" value="Genomic_DNA"/>
</dbReference>
<dbReference type="GO" id="GO:0009307">
    <property type="term" value="P:DNA restriction-modification system"/>
    <property type="evidence" value="ECO:0007669"/>
    <property type="project" value="UniProtKB-KW"/>
</dbReference>
<dbReference type="EMBL" id="WNBW01000001">
    <property type="protein sequence ID" value="MTU02998.1"/>
    <property type="molecule type" value="Genomic_DNA"/>
</dbReference>
<organism evidence="2">
    <name type="scientific">Phascolarctobacterium faecium</name>
    <dbReference type="NCBI Taxonomy" id="33025"/>
    <lineage>
        <taxon>Bacteria</taxon>
        <taxon>Bacillati</taxon>
        <taxon>Bacillota</taxon>
        <taxon>Negativicutes</taxon>
        <taxon>Acidaminococcales</taxon>
        <taxon>Acidaminococcaceae</taxon>
        <taxon>Phascolarctobacterium</taxon>
    </lineage>
</organism>
<dbReference type="eggNOG" id="COG4748">
    <property type="taxonomic scope" value="Bacteria"/>
</dbReference>
<dbReference type="PIRSF" id="PIRSF035009">
    <property type="entry name" value="UCP035009_HSDR_N"/>
    <property type="match status" value="1"/>
</dbReference>